<sequence length="30" mass="3537">MKQKTRLLMDPCVLPRLIFHLNSLNVQLKS</sequence>
<accession>A0A0A9BUF5</accession>
<proteinExistence type="predicted"/>
<protein>
    <submittedName>
        <fullName evidence="1">Uncharacterized protein</fullName>
    </submittedName>
</protein>
<dbReference type="EMBL" id="GBRH01230256">
    <property type="protein sequence ID" value="JAD67639.1"/>
    <property type="molecule type" value="Transcribed_RNA"/>
</dbReference>
<dbReference type="AlphaFoldDB" id="A0A0A9BUF5"/>
<organism evidence="1">
    <name type="scientific">Arundo donax</name>
    <name type="common">Giant reed</name>
    <name type="synonym">Donax arundinaceus</name>
    <dbReference type="NCBI Taxonomy" id="35708"/>
    <lineage>
        <taxon>Eukaryota</taxon>
        <taxon>Viridiplantae</taxon>
        <taxon>Streptophyta</taxon>
        <taxon>Embryophyta</taxon>
        <taxon>Tracheophyta</taxon>
        <taxon>Spermatophyta</taxon>
        <taxon>Magnoliopsida</taxon>
        <taxon>Liliopsida</taxon>
        <taxon>Poales</taxon>
        <taxon>Poaceae</taxon>
        <taxon>PACMAD clade</taxon>
        <taxon>Arundinoideae</taxon>
        <taxon>Arundineae</taxon>
        <taxon>Arundo</taxon>
    </lineage>
</organism>
<reference evidence="1" key="2">
    <citation type="journal article" date="2015" name="Data Brief">
        <title>Shoot transcriptome of the giant reed, Arundo donax.</title>
        <authorList>
            <person name="Barrero R.A."/>
            <person name="Guerrero F.D."/>
            <person name="Moolhuijzen P."/>
            <person name="Goolsby J.A."/>
            <person name="Tidwell J."/>
            <person name="Bellgard S.E."/>
            <person name="Bellgard M.I."/>
        </authorList>
    </citation>
    <scope>NUCLEOTIDE SEQUENCE</scope>
    <source>
        <tissue evidence="1">Shoot tissue taken approximately 20 cm above the soil surface</tissue>
    </source>
</reference>
<reference evidence="1" key="1">
    <citation type="submission" date="2014-09" db="EMBL/GenBank/DDBJ databases">
        <authorList>
            <person name="Magalhaes I.L.F."/>
            <person name="Oliveira U."/>
            <person name="Santos F.R."/>
            <person name="Vidigal T.H.D.A."/>
            <person name="Brescovit A.D."/>
            <person name="Santos A.J."/>
        </authorList>
    </citation>
    <scope>NUCLEOTIDE SEQUENCE</scope>
    <source>
        <tissue evidence="1">Shoot tissue taken approximately 20 cm above the soil surface</tissue>
    </source>
</reference>
<evidence type="ECO:0000313" key="1">
    <source>
        <dbReference type="EMBL" id="JAD67639.1"/>
    </source>
</evidence>
<name>A0A0A9BUF5_ARUDO</name>